<dbReference type="Pfam" id="PF05033">
    <property type="entry name" value="Pre-SET"/>
    <property type="match status" value="1"/>
</dbReference>
<keyword evidence="12" id="KW-1185">Reference proteome</keyword>
<evidence type="ECO:0000256" key="4">
    <source>
        <dbReference type="ARBA" id="ARBA00022679"/>
    </source>
</evidence>
<evidence type="ECO:0000256" key="5">
    <source>
        <dbReference type="ARBA" id="ARBA00022691"/>
    </source>
</evidence>
<evidence type="ECO:0000313" key="12">
    <source>
        <dbReference type="Proteomes" id="UP001305779"/>
    </source>
</evidence>
<dbReference type="InterPro" id="IPR046341">
    <property type="entry name" value="SET_dom_sf"/>
</dbReference>
<feature type="compositionally biased region" description="Polar residues" evidence="8">
    <location>
        <begin position="86"/>
        <end position="100"/>
    </location>
</feature>
<feature type="compositionally biased region" description="Polar residues" evidence="8">
    <location>
        <begin position="123"/>
        <end position="141"/>
    </location>
</feature>
<dbReference type="PANTHER" id="PTHR46223">
    <property type="entry name" value="HISTONE-LYSINE N-METHYLTRANSFERASE SUV39H"/>
    <property type="match status" value="1"/>
</dbReference>
<dbReference type="InterPro" id="IPR003616">
    <property type="entry name" value="Post-SET_dom"/>
</dbReference>
<evidence type="ECO:0000256" key="6">
    <source>
        <dbReference type="ARBA" id="ARBA00022723"/>
    </source>
</evidence>
<gene>
    <name evidence="11" type="ORF">PRZ48_000197</name>
</gene>
<evidence type="ECO:0000256" key="3">
    <source>
        <dbReference type="ARBA" id="ARBA00022603"/>
    </source>
</evidence>
<dbReference type="PROSITE" id="PS50280">
    <property type="entry name" value="SET"/>
    <property type="match status" value="1"/>
</dbReference>
<evidence type="ECO:0000256" key="7">
    <source>
        <dbReference type="ARBA" id="ARBA00022833"/>
    </source>
</evidence>
<accession>A0ABR0EYE2</accession>
<comment type="subcellular location">
    <subcellularLocation>
        <location evidence="1">Chromosome</location>
    </subcellularLocation>
</comment>
<dbReference type="EMBL" id="JAXOVC010000001">
    <property type="protein sequence ID" value="KAK4506465.1"/>
    <property type="molecule type" value="Genomic_DNA"/>
</dbReference>
<protein>
    <recommendedName>
        <fullName evidence="13">SET domain-containing protein</fullName>
    </recommendedName>
</protein>
<keyword evidence="3" id="KW-0489">Methyltransferase</keyword>
<evidence type="ECO:0000259" key="10">
    <source>
        <dbReference type="PROSITE" id="PS50868"/>
    </source>
</evidence>
<evidence type="ECO:0000256" key="8">
    <source>
        <dbReference type="SAM" id="MobiDB-lite"/>
    </source>
</evidence>
<keyword evidence="6" id="KW-0479">Metal-binding</keyword>
<keyword evidence="5" id="KW-0949">S-adenosyl-L-methionine</keyword>
<evidence type="ECO:0000256" key="1">
    <source>
        <dbReference type="ARBA" id="ARBA00004286"/>
    </source>
</evidence>
<dbReference type="PROSITE" id="PS50868">
    <property type="entry name" value="POST_SET"/>
    <property type="match status" value="1"/>
</dbReference>
<keyword evidence="7" id="KW-0862">Zinc</keyword>
<reference evidence="11 12" key="1">
    <citation type="journal article" date="2023" name="G3 (Bethesda)">
        <title>A chromosome-level genome assembly of Zasmidium syzygii isolated from banana leaves.</title>
        <authorList>
            <person name="van Westerhoven A.C."/>
            <person name="Mehrabi R."/>
            <person name="Talebi R."/>
            <person name="Steentjes M.B.F."/>
            <person name="Corcolon B."/>
            <person name="Chong P.A."/>
            <person name="Kema G.H.J."/>
            <person name="Seidl M.F."/>
        </authorList>
    </citation>
    <scope>NUCLEOTIDE SEQUENCE [LARGE SCALE GENOMIC DNA]</scope>
    <source>
        <strain evidence="11 12">P124</strain>
    </source>
</reference>
<dbReference type="SMART" id="SM00317">
    <property type="entry name" value="SET"/>
    <property type="match status" value="1"/>
</dbReference>
<dbReference type="InterPro" id="IPR007728">
    <property type="entry name" value="Pre-SET_dom"/>
</dbReference>
<dbReference type="Pfam" id="PF00856">
    <property type="entry name" value="SET"/>
    <property type="match status" value="1"/>
</dbReference>
<sequence>MPPRYPTSTPNKRTSHTCRPQDIVEVLCHRKCGESEEFLVRWRTNPVFPRPPRSILSWHALPELDDCLHHIQLYLEDNPAIQTANDAATSDGATNNSFTSSRKRKLSGDANSSRDTANGLLTPANSADRSRSPSTERTQGSFGPRVYNGILQKKEGRIIAKSLRKLSEAAKEDVATINSTTLPTPAMLHEARSTPLPQAELAIRMKFLELLKPVKNVQLQNLVDKTTPSLNFTFVDDYVLREGVVALPSGEYAGCGENKVRSNSCRPNMGQNMGCEYTQLCECLEYAPVDERALLRKDPELHEQYMQADAAGETIDTMGMPKRFPYSAPKRDGSSAPQTLASYYLEKRDPIFECNDYCNCGKGCKSRVVQKGRKVPLTIFKTENRGWGVYCNEDLVAGEFIDTYLGEVITDEEANRRESEGGTMKNSYLFSLDKFSTVHDGNVEPEDCFTVDGQYMGGPTRFINHSCEPNCRQYAVSLNKHDYRLYNLAFFAYENIPAGTELTFDYFDLDEVEEDEAIRRREAAEQDPKNKDKVRCNCRATKCRGFLW</sequence>
<feature type="region of interest" description="Disordered" evidence="8">
    <location>
        <begin position="86"/>
        <end position="146"/>
    </location>
</feature>
<feature type="domain" description="Post-SET" evidence="10">
    <location>
        <begin position="532"/>
        <end position="548"/>
    </location>
</feature>
<dbReference type="SUPFAM" id="SSF82199">
    <property type="entry name" value="SET domain"/>
    <property type="match status" value="1"/>
</dbReference>
<comment type="caution">
    <text evidence="11">The sequence shown here is derived from an EMBL/GenBank/DDBJ whole genome shotgun (WGS) entry which is preliminary data.</text>
</comment>
<dbReference type="Proteomes" id="UP001305779">
    <property type="component" value="Unassembled WGS sequence"/>
</dbReference>
<evidence type="ECO:0000259" key="9">
    <source>
        <dbReference type="PROSITE" id="PS50280"/>
    </source>
</evidence>
<proteinExistence type="predicted"/>
<name>A0ABR0EYE2_ZASCE</name>
<dbReference type="PANTHER" id="PTHR46223:SF3">
    <property type="entry name" value="HISTONE-LYSINE N-METHYLTRANSFERASE SET-23"/>
    <property type="match status" value="1"/>
</dbReference>
<feature type="domain" description="SET" evidence="9">
    <location>
        <begin position="375"/>
        <end position="507"/>
    </location>
</feature>
<keyword evidence="2" id="KW-0158">Chromosome</keyword>
<organism evidence="11 12">
    <name type="scientific">Zasmidium cellare</name>
    <name type="common">Wine cellar mold</name>
    <name type="synonym">Racodium cellare</name>
    <dbReference type="NCBI Taxonomy" id="395010"/>
    <lineage>
        <taxon>Eukaryota</taxon>
        <taxon>Fungi</taxon>
        <taxon>Dikarya</taxon>
        <taxon>Ascomycota</taxon>
        <taxon>Pezizomycotina</taxon>
        <taxon>Dothideomycetes</taxon>
        <taxon>Dothideomycetidae</taxon>
        <taxon>Mycosphaerellales</taxon>
        <taxon>Mycosphaerellaceae</taxon>
        <taxon>Zasmidium</taxon>
    </lineage>
</organism>
<dbReference type="Gene3D" id="2.170.270.10">
    <property type="entry name" value="SET domain"/>
    <property type="match status" value="1"/>
</dbReference>
<evidence type="ECO:0000313" key="11">
    <source>
        <dbReference type="EMBL" id="KAK4506465.1"/>
    </source>
</evidence>
<dbReference type="InterPro" id="IPR001214">
    <property type="entry name" value="SET_dom"/>
</dbReference>
<keyword evidence="4" id="KW-0808">Transferase</keyword>
<evidence type="ECO:0000256" key="2">
    <source>
        <dbReference type="ARBA" id="ARBA00022454"/>
    </source>
</evidence>
<dbReference type="InterPro" id="IPR050973">
    <property type="entry name" value="H3K9_Histone-Lys_N-MTase"/>
</dbReference>
<evidence type="ECO:0008006" key="13">
    <source>
        <dbReference type="Google" id="ProtNLM"/>
    </source>
</evidence>